<proteinExistence type="inferred from homology"/>
<dbReference type="Pfam" id="PF00294">
    <property type="entry name" value="PfkB"/>
    <property type="match status" value="1"/>
</dbReference>
<feature type="domain" description="Carbohydrate kinase PfkB" evidence="4">
    <location>
        <begin position="1"/>
        <end position="302"/>
    </location>
</feature>
<accession>A0ABU4RZU7</accession>
<name>A0ABU4RZU7_9GAMM</name>
<dbReference type="PROSITE" id="PS00584">
    <property type="entry name" value="PFKB_KINASES_2"/>
    <property type="match status" value="1"/>
</dbReference>
<keyword evidence="3 5" id="KW-0418">Kinase</keyword>
<dbReference type="InterPro" id="IPR050306">
    <property type="entry name" value="PfkB_Carbo_kinase"/>
</dbReference>
<organism evidence="5 6">
    <name type="scientific">Gilvimarinus gilvus</name>
    <dbReference type="NCBI Taxonomy" id="3058038"/>
    <lineage>
        <taxon>Bacteria</taxon>
        <taxon>Pseudomonadati</taxon>
        <taxon>Pseudomonadota</taxon>
        <taxon>Gammaproteobacteria</taxon>
        <taxon>Cellvibrionales</taxon>
        <taxon>Cellvibrionaceae</taxon>
        <taxon>Gilvimarinus</taxon>
    </lineage>
</organism>
<comment type="caution">
    <text evidence="5">The sequence shown here is derived from an EMBL/GenBank/DDBJ whole genome shotgun (WGS) entry which is preliminary data.</text>
</comment>
<dbReference type="InterPro" id="IPR002173">
    <property type="entry name" value="Carboh/pur_kinase_PfkB_CS"/>
</dbReference>
<dbReference type="GO" id="GO:0016301">
    <property type="term" value="F:kinase activity"/>
    <property type="evidence" value="ECO:0007669"/>
    <property type="project" value="UniProtKB-KW"/>
</dbReference>
<reference evidence="5 6" key="1">
    <citation type="submission" date="2023-11" db="EMBL/GenBank/DDBJ databases">
        <title>Gilvimarinus fulvus sp. nov., isolated from the surface of Kelp.</title>
        <authorList>
            <person name="Sun Y.Y."/>
            <person name="Gong Y."/>
            <person name="Du Z.J."/>
        </authorList>
    </citation>
    <scope>NUCLEOTIDE SEQUENCE [LARGE SCALE GENOMIC DNA]</scope>
    <source>
        <strain evidence="5 6">SDUM040013</strain>
    </source>
</reference>
<evidence type="ECO:0000259" key="4">
    <source>
        <dbReference type="Pfam" id="PF00294"/>
    </source>
</evidence>
<dbReference type="CDD" id="cd01166">
    <property type="entry name" value="KdgK"/>
    <property type="match status" value="1"/>
</dbReference>
<protein>
    <submittedName>
        <fullName evidence="5">Sugar kinase</fullName>
    </submittedName>
</protein>
<dbReference type="InterPro" id="IPR011611">
    <property type="entry name" value="PfkB_dom"/>
</dbReference>
<dbReference type="SUPFAM" id="SSF53613">
    <property type="entry name" value="Ribokinase-like"/>
    <property type="match status" value="1"/>
</dbReference>
<dbReference type="EMBL" id="JAXAFO010000015">
    <property type="protein sequence ID" value="MDX6849752.1"/>
    <property type="molecule type" value="Genomic_DNA"/>
</dbReference>
<evidence type="ECO:0000313" key="6">
    <source>
        <dbReference type="Proteomes" id="UP001273505"/>
    </source>
</evidence>
<sequence length="315" mass="34513">MTKIACIGEVMIELAVAPPAPQGTELKALSYAGDTYNTVVTLARLGAETTYVTRLGDDHYSDAVIARLEAEQIASSAIVRDKGKVPGLYMIHNSSDGEREFFYWRDRAPARELFLHEEEIAALEVKLADTDMIYLSGITLAIIGDSGRNNLAAFLRRYKAKGGKVAFDSNYRPRLWQSPEQAQQANREILSLTDLALLTLDDEELLWGTDGDAIGELLARYKDFAIDEIVLKRGSDNVVVLRGDQRSEIPVPKVTDIVDTTAAGDTFNAGYLAAHLAGKGPEECAQQANRCAGVIIRHRGGVIDKSVFLDEVAQR</sequence>
<evidence type="ECO:0000256" key="2">
    <source>
        <dbReference type="ARBA" id="ARBA00022679"/>
    </source>
</evidence>
<evidence type="ECO:0000256" key="1">
    <source>
        <dbReference type="ARBA" id="ARBA00010688"/>
    </source>
</evidence>
<dbReference type="Proteomes" id="UP001273505">
    <property type="component" value="Unassembled WGS sequence"/>
</dbReference>
<evidence type="ECO:0000256" key="3">
    <source>
        <dbReference type="ARBA" id="ARBA00022777"/>
    </source>
</evidence>
<keyword evidence="2" id="KW-0808">Transferase</keyword>
<dbReference type="RefSeq" id="WP_302722448.1">
    <property type="nucleotide sequence ID" value="NZ_JAULRU010000548.1"/>
</dbReference>
<comment type="similarity">
    <text evidence="1">Belongs to the carbohydrate kinase PfkB family.</text>
</comment>
<dbReference type="PANTHER" id="PTHR43085">
    <property type="entry name" value="HEXOKINASE FAMILY MEMBER"/>
    <property type="match status" value="1"/>
</dbReference>
<keyword evidence="6" id="KW-1185">Reference proteome</keyword>
<dbReference type="PANTHER" id="PTHR43085:SF15">
    <property type="entry name" value="2-DEHYDRO-3-DEOXYGLUCONOKINASE"/>
    <property type="match status" value="1"/>
</dbReference>
<dbReference type="Gene3D" id="3.40.1190.20">
    <property type="match status" value="1"/>
</dbReference>
<dbReference type="InterPro" id="IPR029056">
    <property type="entry name" value="Ribokinase-like"/>
</dbReference>
<evidence type="ECO:0000313" key="5">
    <source>
        <dbReference type="EMBL" id="MDX6849752.1"/>
    </source>
</evidence>
<gene>
    <name evidence="5" type="ORF">SCD92_10310</name>
</gene>